<sequence length="381" mass="42945">MSETVSSLTKEATGYEKEFSSKSSRVLLKQLMKRFPSHEGGDPVVAVNNIDLEIKTGELTTLLGPSGCGKTTTLRMVAGFEIPTSGEIYLGDENVVTKAPNKRDIAMVFQSYALFPHLSVYENILYGLKLKRMTKEQMHDKASKVVELMQLEPMKNRFPNQISGGQQQRVALARAIVIEPRVLLFDEPLSNLDAKLREYMRDELRKLQRRLGITSLYVTHDQGEAMAISDKVVIMNSGYIEQMGTPQEIYEYPASRFVANFIGKSNFMTGNIAAREEEAYVVNVKNESMKIPNPGKQRFQVGDQVYLAVRPESIHLTSCDGQMAGEVTKAVYFGARMEYEVLVNSETLFVEDYNPQKNGMFHEGDRVNVQFDLPSVRLLQD</sequence>
<dbReference type="SUPFAM" id="SSF50331">
    <property type="entry name" value="MOP-like"/>
    <property type="match status" value="1"/>
</dbReference>
<dbReference type="Pfam" id="PF08402">
    <property type="entry name" value="TOBE_2"/>
    <property type="match status" value="1"/>
</dbReference>
<reference evidence="8 9" key="1">
    <citation type="submission" date="2024-04" db="EMBL/GenBank/DDBJ databases">
        <title>Genome sequencing and metabolic network reconstruction of aminoacids and betaine degradation by Anoxynatronum sibiricum.</title>
        <authorList>
            <person name="Detkova E.N."/>
            <person name="Boltjanskaja Y.V."/>
            <person name="Mardanov A.V."/>
            <person name="Kevbrin V."/>
        </authorList>
    </citation>
    <scope>NUCLEOTIDE SEQUENCE [LARGE SCALE GENOMIC DNA]</scope>
    <source>
        <strain evidence="8 9">Z-7981</strain>
    </source>
</reference>
<dbReference type="SMART" id="SM00382">
    <property type="entry name" value="AAA"/>
    <property type="match status" value="1"/>
</dbReference>
<comment type="caution">
    <text evidence="8">The sequence shown here is derived from an EMBL/GenBank/DDBJ whole genome shotgun (WGS) entry which is preliminary data.</text>
</comment>
<keyword evidence="5" id="KW-1278">Translocase</keyword>
<dbReference type="Gene3D" id="2.40.50.100">
    <property type="match status" value="1"/>
</dbReference>
<dbReference type="PROSITE" id="PS00211">
    <property type="entry name" value="ABC_TRANSPORTER_1"/>
    <property type="match status" value="1"/>
</dbReference>
<evidence type="ECO:0000256" key="3">
    <source>
        <dbReference type="ARBA" id="ARBA00022741"/>
    </source>
</evidence>
<evidence type="ECO:0000313" key="9">
    <source>
        <dbReference type="Proteomes" id="UP001407405"/>
    </source>
</evidence>
<evidence type="ECO:0000256" key="2">
    <source>
        <dbReference type="ARBA" id="ARBA00022475"/>
    </source>
</evidence>
<dbReference type="EMBL" id="JBCITM010000022">
    <property type="protein sequence ID" value="MEN1761819.1"/>
    <property type="molecule type" value="Genomic_DNA"/>
</dbReference>
<keyword evidence="6" id="KW-0472">Membrane</keyword>
<keyword evidence="1" id="KW-0813">Transport</keyword>
<dbReference type="PANTHER" id="PTHR43875">
    <property type="entry name" value="MALTODEXTRIN IMPORT ATP-BINDING PROTEIN MSMX"/>
    <property type="match status" value="1"/>
</dbReference>
<dbReference type="InterPro" id="IPR027417">
    <property type="entry name" value="P-loop_NTPase"/>
</dbReference>
<dbReference type="Gene3D" id="3.40.50.300">
    <property type="entry name" value="P-loop containing nucleotide triphosphate hydrolases"/>
    <property type="match status" value="1"/>
</dbReference>
<proteinExistence type="predicted"/>
<dbReference type="PANTHER" id="PTHR43875:SF15">
    <property type="entry name" value="TREHALOSE IMPORT ATP-BINDING PROTEIN SUGC"/>
    <property type="match status" value="1"/>
</dbReference>
<dbReference type="InterPro" id="IPR003439">
    <property type="entry name" value="ABC_transporter-like_ATP-bd"/>
</dbReference>
<feature type="domain" description="ABC transporter" evidence="7">
    <location>
        <begin position="26"/>
        <end position="262"/>
    </location>
</feature>
<evidence type="ECO:0000313" key="8">
    <source>
        <dbReference type="EMBL" id="MEN1761819.1"/>
    </source>
</evidence>
<organism evidence="8 9">
    <name type="scientific">Anoxynatronum sibiricum</name>
    <dbReference type="NCBI Taxonomy" id="210623"/>
    <lineage>
        <taxon>Bacteria</taxon>
        <taxon>Bacillati</taxon>
        <taxon>Bacillota</taxon>
        <taxon>Clostridia</taxon>
        <taxon>Eubacteriales</taxon>
        <taxon>Clostridiaceae</taxon>
        <taxon>Anoxynatronum</taxon>
    </lineage>
</organism>
<dbReference type="InterPro" id="IPR047641">
    <property type="entry name" value="ABC_transpr_MalK/UgpC-like"/>
</dbReference>
<accession>A0ABU9VXJ5</accession>
<dbReference type="InterPro" id="IPR017871">
    <property type="entry name" value="ABC_transporter-like_CS"/>
</dbReference>
<dbReference type="RefSeq" id="WP_343187104.1">
    <property type="nucleotide sequence ID" value="NZ_JBCITM010000022.1"/>
</dbReference>
<keyword evidence="3" id="KW-0547">Nucleotide-binding</keyword>
<dbReference type="InterPro" id="IPR003593">
    <property type="entry name" value="AAA+_ATPase"/>
</dbReference>
<dbReference type="Proteomes" id="UP001407405">
    <property type="component" value="Unassembled WGS sequence"/>
</dbReference>
<name>A0ABU9VXJ5_9CLOT</name>
<dbReference type="SUPFAM" id="SSF52540">
    <property type="entry name" value="P-loop containing nucleoside triphosphate hydrolases"/>
    <property type="match status" value="1"/>
</dbReference>
<dbReference type="InterPro" id="IPR013611">
    <property type="entry name" value="Transp-assoc_OB_typ2"/>
</dbReference>
<evidence type="ECO:0000256" key="6">
    <source>
        <dbReference type="ARBA" id="ARBA00023136"/>
    </source>
</evidence>
<evidence type="ECO:0000259" key="7">
    <source>
        <dbReference type="PROSITE" id="PS50893"/>
    </source>
</evidence>
<gene>
    <name evidence="8" type="ORF">AAIG11_15130</name>
</gene>
<evidence type="ECO:0000256" key="1">
    <source>
        <dbReference type="ARBA" id="ARBA00022448"/>
    </source>
</evidence>
<keyword evidence="4 8" id="KW-0067">ATP-binding</keyword>
<dbReference type="GO" id="GO:0005524">
    <property type="term" value="F:ATP binding"/>
    <property type="evidence" value="ECO:0007669"/>
    <property type="project" value="UniProtKB-KW"/>
</dbReference>
<keyword evidence="2" id="KW-1003">Cell membrane</keyword>
<dbReference type="InterPro" id="IPR008995">
    <property type="entry name" value="Mo/tungstate-bd_C_term_dom"/>
</dbReference>
<dbReference type="PROSITE" id="PS50893">
    <property type="entry name" value="ABC_TRANSPORTER_2"/>
    <property type="match status" value="1"/>
</dbReference>
<protein>
    <submittedName>
        <fullName evidence="8">ABC transporter ATP-binding protein</fullName>
    </submittedName>
</protein>
<keyword evidence="9" id="KW-1185">Reference proteome</keyword>
<evidence type="ECO:0000256" key="4">
    <source>
        <dbReference type="ARBA" id="ARBA00022840"/>
    </source>
</evidence>
<evidence type="ECO:0000256" key="5">
    <source>
        <dbReference type="ARBA" id="ARBA00022967"/>
    </source>
</evidence>
<dbReference type="Pfam" id="PF00005">
    <property type="entry name" value="ABC_tran"/>
    <property type="match status" value="1"/>
</dbReference>